<dbReference type="HOGENOM" id="CLU_3242451_0_0_1"/>
<sequence length="43" mass="4720">MHQIEVASDGTSGPAGSVVVNIIKLIHKKLEMVRCLKDLLHTH</sequence>
<keyword evidence="2" id="KW-1185">Reference proteome</keyword>
<organism evidence="1 2">
    <name type="scientific">Thanatephorus cucumeris (strain AG1-IA)</name>
    <name type="common">Rice sheath blight fungus</name>
    <name type="synonym">Rhizoctonia solani</name>
    <dbReference type="NCBI Taxonomy" id="983506"/>
    <lineage>
        <taxon>Eukaryota</taxon>
        <taxon>Fungi</taxon>
        <taxon>Dikarya</taxon>
        <taxon>Basidiomycota</taxon>
        <taxon>Agaricomycotina</taxon>
        <taxon>Agaricomycetes</taxon>
        <taxon>Cantharellales</taxon>
        <taxon>Ceratobasidiaceae</taxon>
        <taxon>Rhizoctonia</taxon>
        <taxon>Rhizoctonia solani AG-1</taxon>
    </lineage>
</organism>
<evidence type="ECO:0000313" key="1">
    <source>
        <dbReference type="EMBL" id="ELU36129.1"/>
    </source>
</evidence>
<dbReference type="Proteomes" id="UP000011668">
    <property type="component" value="Unassembled WGS sequence"/>
</dbReference>
<protein>
    <submittedName>
        <fullName evidence="1">Uncharacterized protein</fullName>
    </submittedName>
</protein>
<name>L8WIE5_THACA</name>
<reference evidence="1 2" key="1">
    <citation type="journal article" date="2013" name="Nat. Commun.">
        <title>The evolution and pathogenic mechanisms of the rice sheath blight pathogen.</title>
        <authorList>
            <person name="Zheng A."/>
            <person name="Lin R."/>
            <person name="Xu L."/>
            <person name="Qin P."/>
            <person name="Tang C."/>
            <person name="Ai P."/>
            <person name="Zhang D."/>
            <person name="Liu Y."/>
            <person name="Sun Z."/>
            <person name="Feng H."/>
            <person name="Wang Y."/>
            <person name="Chen Y."/>
            <person name="Liang X."/>
            <person name="Fu R."/>
            <person name="Li Q."/>
            <person name="Zhang J."/>
            <person name="Yu X."/>
            <person name="Xie Z."/>
            <person name="Ding L."/>
            <person name="Guan P."/>
            <person name="Tang J."/>
            <person name="Liang Y."/>
            <person name="Wang S."/>
            <person name="Deng Q."/>
            <person name="Li S."/>
            <person name="Zhu J."/>
            <person name="Wang L."/>
            <person name="Liu H."/>
            <person name="Li P."/>
        </authorList>
    </citation>
    <scope>NUCLEOTIDE SEQUENCE [LARGE SCALE GENOMIC DNA]</scope>
    <source>
        <strain evidence="2">AG-1 IA</strain>
    </source>
</reference>
<gene>
    <name evidence="1" type="ORF">AG1IA_09841</name>
</gene>
<dbReference type="AlphaFoldDB" id="L8WIE5"/>
<proteinExistence type="predicted"/>
<comment type="caution">
    <text evidence="1">The sequence shown here is derived from an EMBL/GenBank/DDBJ whole genome shotgun (WGS) entry which is preliminary data.</text>
</comment>
<accession>L8WIE5</accession>
<evidence type="ECO:0000313" key="2">
    <source>
        <dbReference type="Proteomes" id="UP000011668"/>
    </source>
</evidence>
<dbReference type="EMBL" id="AFRT01004227">
    <property type="protein sequence ID" value="ELU36129.1"/>
    <property type="molecule type" value="Genomic_DNA"/>
</dbReference>